<dbReference type="SUPFAM" id="SSF102114">
    <property type="entry name" value="Radical SAM enzymes"/>
    <property type="match status" value="1"/>
</dbReference>
<evidence type="ECO:0000256" key="3">
    <source>
        <dbReference type="ARBA" id="ARBA00022691"/>
    </source>
</evidence>
<dbReference type="InterPro" id="IPR007197">
    <property type="entry name" value="rSAM"/>
</dbReference>
<evidence type="ECO:0000313" key="9">
    <source>
        <dbReference type="EMBL" id="SHE52218.1"/>
    </source>
</evidence>
<evidence type="ECO:0000313" key="10">
    <source>
        <dbReference type="Proteomes" id="UP000184251"/>
    </source>
</evidence>
<keyword evidence="2" id="KW-0004">4Fe-4S</keyword>
<keyword evidence="3" id="KW-0949">S-adenosyl-L-methionine</keyword>
<dbReference type="STRING" id="1120975.SAMN02746064_00657"/>
<dbReference type="GO" id="GO:0016491">
    <property type="term" value="F:oxidoreductase activity"/>
    <property type="evidence" value="ECO:0007669"/>
    <property type="project" value="InterPro"/>
</dbReference>
<keyword evidence="5" id="KW-0408">Iron</keyword>
<dbReference type="InterPro" id="IPR023885">
    <property type="entry name" value="4Fe4S-binding_SPASM_dom"/>
</dbReference>
<dbReference type="AlphaFoldDB" id="A0A1M4U6E4"/>
<dbReference type="Gene3D" id="3.20.20.70">
    <property type="entry name" value="Aldolase class I"/>
    <property type="match status" value="1"/>
</dbReference>
<dbReference type="RefSeq" id="WP_073269656.1">
    <property type="nucleotide sequence ID" value="NZ_FQTU01000003.1"/>
</dbReference>
<evidence type="ECO:0000256" key="2">
    <source>
        <dbReference type="ARBA" id="ARBA00022485"/>
    </source>
</evidence>
<dbReference type="InterPro" id="IPR023867">
    <property type="entry name" value="Sulphatase_maturase_rSAM"/>
</dbReference>
<dbReference type="InterPro" id="IPR013785">
    <property type="entry name" value="Aldolase_TIM"/>
</dbReference>
<dbReference type="OrthoDB" id="9808591at2"/>
<evidence type="ECO:0000256" key="4">
    <source>
        <dbReference type="ARBA" id="ARBA00022723"/>
    </source>
</evidence>
<reference evidence="9 10" key="1">
    <citation type="submission" date="2016-11" db="EMBL/GenBank/DDBJ databases">
        <authorList>
            <person name="Jaros S."/>
            <person name="Januszkiewicz K."/>
            <person name="Wedrychowicz H."/>
        </authorList>
    </citation>
    <scope>NUCLEOTIDE SEQUENCE [LARGE SCALE GENOMIC DNA]</scope>
    <source>
        <strain evidence="9 10">DSM 14828</strain>
    </source>
</reference>
<dbReference type="InterPro" id="IPR034485">
    <property type="entry name" value="Anaerobic_Cys-type_sulfatase-m"/>
</dbReference>
<evidence type="ECO:0000256" key="7">
    <source>
        <dbReference type="ARBA" id="ARBA00023601"/>
    </source>
</evidence>
<dbReference type="GO" id="GO:0046872">
    <property type="term" value="F:metal ion binding"/>
    <property type="evidence" value="ECO:0007669"/>
    <property type="project" value="UniProtKB-KW"/>
</dbReference>
<dbReference type="EMBL" id="FQTU01000003">
    <property type="protein sequence ID" value="SHE52218.1"/>
    <property type="molecule type" value="Genomic_DNA"/>
</dbReference>
<dbReference type="SFLD" id="SFLDG01072">
    <property type="entry name" value="dehydrogenase_like"/>
    <property type="match status" value="1"/>
</dbReference>
<sequence length="374" mass="42931">MPAITMLIKPASSSCNLRCKYCFYYDTAENRDIANYGIMKEDTLEAIVKKAFEYGEYHVGFAFQGGEPTLAGLDFFKTFIKLQNQYNTNGIKVQNSLQTNGVAIDENWAKFLSENRFLVGLSLDGPKDIHDLNRIDVKGTGSFRDVMRAARIMDKYKVEYNILTVVTKPVARHVQKVYGFFAKEGFHYMQFIPCLDHMFGEHGTNPYSLTPKMYGEFLIKLFDLWYKDFKNGRMVSIRMFDNILQILSGHRAESCDMNGICSVNTVIEADGSIYPCDFYVLDDYRMGNIKEDTLDSVLSSEIGKNFVEKSISIRKECDGCEFFSICRGGCQRHYDTTKEIRTNYFCASYKMFYGYSLPKFQEVLRILAGGRSRV</sequence>
<dbReference type="SFLD" id="SFLDS00029">
    <property type="entry name" value="Radical_SAM"/>
    <property type="match status" value="1"/>
</dbReference>
<dbReference type="Pfam" id="PF13186">
    <property type="entry name" value="SPASM"/>
    <property type="match status" value="1"/>
</dbReference>
<accession>A0A1M4U6E4</accession>
<dbReference type="NCBIfam" id="TIGR03942">
    <property type="entry name" value="sulfatase_rSAM"/>
    <property type="match status" value="1"/>
</dbReference>
<dbReference type="PROSITE" id="PS51918">
    <property type="entry name" value="RADICAL_SAM"/>
    <property type="match status" value="1"/>
</dbReference>
<protein>
    <recommendedName>
        <fullName evidence="8">Radical SAM core domain-containing protein</fullName>
    </recommendedName>
</protein>
<dbReference type="GO" id="GO:0051539">
    <property type="term" value="F:4 iron, 4 sulfur cluster binding"/>
    <property type="evidence" value="ECO:0007669"/>
    <property type="project" value="UniProtKB-KW"/>
</dbReference>
<dbReference type="SFLD" id="SFLDG01384">
    <property type="entry name" value="thioether_bond_formation_requi"/>
    <property type="match status" value="1"/>
</dbReference>
<comment type="cofactor">
    <cofactor evidence="1">
        <name>[4Fe-4S] cluster</name>
        <dbReference type="ChEBI" id="CHEBI:49883"/>
    </cofactor>
</comment>
<dbReference type="CDD" id="cd21120">
    <property type="entry name" value="SPASM_anSME"/>
    <property type="match status" value="1"/>
</dbReference>
<feature type="domain" description="Radical SAM core" evidence="8">
    <location>
        <begin position="1"/>
        <end position="227"/>
    </location>
</feature>
<dbReference type="SFLD" id="SFLDG01067">
    <property type="entry name" value="SPASM/twitch_domain_containing"/>
    <property type="match status" value="1"/>
</dbReference>
<gene>
    <name evidence="9" type="ORF">SAMN02746064_00657</name>
</gene>
<evidence type="ECO:0000259" key="8">
    <source>
        <dbReference type="PROSITE" id="PS51918"/>
    </source>
</evidence>
<dbReference type="NCBIfam" id="NF010321">
    <property type="entry name" value="PRK13758.1"/>
    <property type="match status" value="1"/>
</dbReference>
<dbReference type="SFLD" id="SFLDG01386">
    <property type="entry name" value="main_SPASM_domain-containing"/>
    <property type="match status" value="1"/>
</dbReference>
<dbReference type="InterPro" id="IPR047207">
    <property type="entry name" value="SPASM_anSME"/>
</dbReference>
<keyword evidence="10" id="KW-1185">Reference proteome</keyword>
<evidence type="ECO:0000256" key="5">
    <source>
        <dbReference type="ARBA" id="ARBA00023004"/>
    </source>
</evidence>
<comment type="similarity">
    <text evidence="7">Belongs to the radical SAM superfamily. Anaerobic sulfatase-maturating enzyme family.</text>
</comment>
<evidence type="ECO:0000256" key="6">
    <source>
        <dbReference type="ARBA" id="ARBA00023014"/>
    </source>
</evidence>
<dbReference type="PANTHER" id="PTHR43273">
    <property type="entry name" value="ANAEROBIC SULFATASE-MATURATING ENZYME HOMOLOG ASLB-RELATED"/>
    <property type="match status" value="1"/>
</dbReference>
<dbReference type="PANTHER" id="PTHR43273:SF3">
    <property type="entry name" value="ANAEROBIC SULFATASE-MATURATING ENZYME HOMOLOG ASLB-RELATED"/>
    <property type="match status" value="1"/>
</dbReference>
<keyword evidence="4" id="KW-0479">Metal-binding</keyword>
<organism evidence="9 10">
    <name type="scientific">Alkalibacter saccharofermentans DSM 14828</name>
    <dbReference type="NCBI Taxonomy" id="1120975"/>
    <lineage>
        <taxon>Bacteria</taxon>
        <taxon>Bacillati</taxon>
        <taxon>Bacillota</taxon>
        <taxon>Clostridia</taxon>
        <taxon>Eubacteriales</taxon>
        <taxon>Eubacteriaceae</taxon>
        <taxon>Alkalibacter</taxon>
    </lineage>
</organism>
<dbReference type="InterPro" id="IPR058240">
    <property type="entry name" value="rSAM_sf"/>
</dbReference>
<dbReference type="SFLD" id="SFLDF00289">
    <property type="entry name" value="anaerobic_Cys-type_sulfatase-m"/>
    <property type="match status" value="1"/>
</dbReference>
<dbReference type="Proteomes" id="UP000184251">
    <property type="component" value="Unassembled WGS sequence"/>
</dbReference>
<keyword evidence="6" id="KW-0411">Iron-sulfur</keyword>
<name>A0A1M4U6E4_9FIRM</name>
<dbReference type="NCBIfam" id="TIGR04085">
    <property type="entry name" value="rSAM_more_4Fe4S"/>
    <property type="match status" value="1"/>
</dbReference>
<proteinExistence type="inferred from homology"/>
<dbReference type="Pfam" id="PF04055">
    <property type="entry name" value="Radical_SAM"/>
    <property type="match status" value="1"/>
</dbReference>
<dbReference type="CDD" id="cd01335">
    <property type="entry name" value="Radical_SAM"/>
    <property type="match status" value="1"/>
</dbReference>
<evidence type="ECO:0000256" key="1">
    <source>
        <dbReference type="ARBA" id="ARBA00001966"/>
    </source>
</evidence>